<dbReference type="AlphaFoldDB" id="A0A431TP94"/>
<proteinExistence type="predicted"/>
<dbReference type="RefSeq" id="WP_126470748.1">
    <property type="nucleotide sequence ID" value="NZ_RXOE01000002.1"/>
</dbReference>
<dbReference type="EMBL" id="RXOE01000002">
    <property type="protein sequence ID" value="RTQ35512.1"/>
    <property type="molecule type" value="Genomic_DNA"/>
</dbReference>
<reference evidence="1 2" key="1">
    <citation type="submission" date="2018-12" db="EMBL/GenBank/DDBJ databases">
        <title>The genome of Variovorax gossypii DSM 100435.</title>
        <authorList>
            <person name="Gao J."/>
            <person name="Sun J."/>
        </authorList>
    </citation>
    <scope>NUCLEOTIDE SEQUENCE [LARGE SCALE GENOMIC DNA]</scope>
    <source>
        <strain evidence="1 2">DSM 100435</strain>
    </source>
</reference>
<evidence type="ECO:0000313" key="1">
    <source>
        <dbReference type="EMBL" id="RTQ35512.1"/>
    </source>
</evidence>
<name>A0A431TP94_9BURK</name>
<sequence length="218" mass="24198">MSTSNRPYLSFFVIEHAEHGSAALEEQHRGGQHYRFLKVTGHWSAKGTRAVPLLAWTDRQEVEAAAAIASKARDRVFKVSSLGGDSLVAEQFAAFSERHAEALLGYLPYATAAARKLEELRVRTIDCAGAVLRVHRAADAERMQVLKDEGRLLQQAHRLTVFSAAQFLTGKKADEILALLKTGELDSEEKLSIEELRAAVQLANNYERTGKLLVRLYP</sequence>
<accession>A0A431TP94</accession>
<organism evidence="1 2">
    <name type="scientific">Variovorax gossypii</name>
    <dbReference type="NCBI Taxonomy" id="1679495"/>
    <lineage>
        <taxon>Bacteria</taxon>
        <taxon>Pseudomonadati</taxon>
        <taxon>Pseudomonadota</taxon>
        <taxon>Betaproteobacteria</taxon>
        <taxon>Burkholderiales</taxon>
        <taxon>Comamonadaceae</taxon>
        <taxon>Variovorax</taxon>
    </lineage>
</organism>
<gene>
    <name evidence="1" type="ORF">EJP69_14215</name>
</gene>
<keyword evidence="2" id="KW-1185">Reference proteome</keyword>
<evidence type="ECO:0000313" key="2">
    <source>
        <dbReference type="Proteomes" id="UP000267418"/>
    </source>
</evidence>
<dbReference type="Proteomes" id="UP000267418">
    <property type="component" value="Unassembled WGS sequence"/>
</dbReference>
<protein>
    <submittedName>
        <fullName evidence="1">Uncharacterized protein</fullName>
    </submittedName>
</protein>
<comment type="caution">
    <text evidence="1">The sequence shown here is derived from an EMBL/GenBank/DDBJ whole genome shotgun (WGS) entry which is preliminary data.</text>
</comment>